<evidence type="ECO:0000313" key="3">
    <source>
        <dbReference type="Proteomes" id="UP001215216"/>
    </source>
</evidence>
<gene>
    <name evidence="2" type="ORF">P7079_03830</name>
</gene>
<dbReference type="EMBL" id="CP121208">
    <property type="protein sequence ID" value="WFM84113.1"/>
    <property type="molecule type" value="Genomic_DNA"/>
</dbReference>
<accession>A0ABY8G014</accession>
<dbReference type="Pfam" id="PF20058">
    <property type="entry name" value="DUF6457"/>
    <property type="match status" value="1"/>
</dbReference>
<dbReference type="InterPro" id="IPR045598">
    <property type="entry name" value="DUF6457"/>
</dbReference>
<protein>
    <submittedName>
        <fullName evidence="2">DUF6457 domain-containing protein</fullName>
    </submittedName>
</protein>
<dbReference type="RefSeq" id="WP_278013508.1">
    <property type="nucleotide sequence ID" value="NZ_CP121208.1"/>
</dbReference>
<organism evidence="2 3">
    <name type="scientific">Arcanobacterium canis</name>
    <dbReference type="NCBI Taxonomy" id="999183"/>
    <lineage>
        <taxon>Bacteria</taxon>
        <taxon>Bacillati</taxon>
        <taxon>Actinomycetota</taxon>
        <taxon>Actinomycetes</taxon>
        <taxon>Actinomycetales</taxon>
        <taxon>Actinomycetaceae</taxon>
        <taxon>Arcanobacterium</taxon>
    </lineage>
</organism>
<evidence type="ECO:0000259" key="1">
    <source>
        <dbReference type="Pfam" id="PF20058"/>
    </source>
</evidence>
<proteinExistence type="predicted"/>
<feature type="domain" description="DUF6457" evidence="1">
    <location>
        <begin position="9"/>
        <end position="86"/>
    </location>
</feature>
<reference evidence="2 3" key="1">
    <citation type="submission" date="2023-03" db="EMBL/GenBank/DDBJ databases">
        <title>Complete genome of Arcanobacterium canis strain DSM 25104 isolated in 2010 from a canine otitis externa in Germany.</title>
        <authorList>
            <person name="Borowiak M."/>
            <person name="Kreitlow A."/>
            <person name="Malorny B."/>
            <person name="Laemmler C."/>
            <person name="Prenger-Berninghoff E."/>
            <person name="Ploetz M."/>
            <person name="Abdulmawjood A."/>
        </authorList>
    </citation>
    <scope>NUCLEOTIDE SEQUENCE [LARGE SCALE GENOMIC DNA]</scope>
    <source>
        <strain evidence="2 3">DSM 25104</strain>
    </source>
</reference>
<dbReference type="Proteomes" id="UP001215216">
    <property type="component" value="Chromosome"/>
</dbReference>
<evidence type="ECO:0000313" key="2">
    <source>
        <dbReference type="EMBL" id="WFM84113.1"/>
    </source>
</evidence>
<keyword evidence="3" id="KW-1185">Reference proteome</keyword>
<sequence length="97" mass="10617">MPRHDDPEKMARMNRWLRTVSAELKLPHDTIEKVQGPLLQLISTVAHGPSRPGAPLTAFLVGYLAASDPSADIDDVVARLELRAKEFVASEGTVTRS</sequence>
<name>A0ABY8G014_9ACTO</name>